<evidence type="ECO:0000256" key="6">
    <source>
        <dbReference type="ARBA" id="ARBA00022967"/>
    </source>
</evidence>
<evidence type="ECO:0000256" key="4">
    <source>
        <dbReference type="ARBA" id="ARBA00022741"/>
    </source>
</evidence>
<dbReference type="CDD" id="cd03225">
    <property type="entry name" value="ABC_cobalt_CbiO_domain1"/>
    <property type="match status" value="1"/>
</dbReference>
<dbReference type="EMBL" id="FNGO01000010">
    <property type="protein sequence ID" value="SDL84273.1"/>
    <property type="molecule type" value="Genomic_DNA"/>
</dbReference>
<evidence type="ECO:0000313" key="11">
    <source>
        <dbReference type="Proteomes" id="UP000199476"/>
    </source>
</evidence>
<accession>A0A1G9ND08</accession>
<proteinExistence type="inferred from homology"/>
<feature type="domain" description="ABC transporter" evidence="9">
    <location>
        <begin position="3"/>
        <end position="243"/>
    </location>
</feature>
<dbReference type="GO" id="GO:0042626">
    <property type="term" value="F:ATPase-coupled transmembrane transporter activity"/>
    <property type="evidence" value="ECO:0007669"/>
    <property type="project" value="TreeGrafter"/>
</dbReference>
<dbReference type="RefSeq" id="WP_089759963.1">
    <property type="nucleotide sequence ID" value="NZ_FNGO01000010.1"/>
</dbReference>
<dbReference type="GO" id="GO:0016887">
    <property type="term" value="F:ATP hydrolysis activity"/>
    <property type="evidence" value="ECO:0007669"/>
    <property type="project" value="InterPro"/>
</dbReference>
<dbReference type="PROSITE" id="PS00211">
    <property type="entry name" value="ABC_TRANSPORTER_1"/>
    <property type="match status" value="1"/>
</dbReference>
<protein>
    <recommendedName>
        <fullName evidence="8">Energy-coupling factor transporter ATP-binding protein EcfA2</fullName>
        <ecNumber evidence="8">7.-.-.-</ecNumber>
    </recommendedName>
</protein>
<evidence type="ECO:0000256" key="7">
    <source>
        <dbReference type="ARBA" id="ARBA00023136"/>
    </source>
</evidence>
<name>A0A1G9ND08_9FIRM</name>
<comment type="subcellular location">
    <subcellularLocation>
        <location evidence="1 8">Cell membrane</location>
        <topology evidence="1 8">Peripheral membrane protein</topology>
    </subcellularLocation>
</comment>
<keyword evidence="11" id="KW-1185">Reference proteome</keyword>
<evidence type="ECO:0000256" key="3">
    <source>
        <dbReference type="ARBA" id="ARBA00022475"/>
    </source>
</evidence>
<dbReference type="GO" id="GO:0043190">
    <property type="term" value="C:ATP-binding cassette (ABC) transporter complex"/>
    <property type="evidence" value="ECO:0007669"/>
    <property type="project" value="TreeGrafter"/>
</dbReference>
<evidence type="ECO:0000256" key="2">
    <source>
        <dbReference type="ARBA" id="ARBA00022448"/>
    </source>
</evidence>
<evidence type="ECO:0000256" key="1">
    <source>
        <dbReference type="ARBA" id="ARBA00004202"/>
    </source>
</evidence>
<dbReference type="InterPro" id="IPR015856">
    <property type="entry name" value="ABC_transpr_CbiO/EcfA_su"/>
</dbReference>
<dbReference type="SMART" id="SM00382">
    <property type="entry name" value="AAA"/>
    <property type="match status" value="1"/>
</dbReference>
<evidence type="ECO:0000313" key="10">
    <source>
        <dbReference type="EMBL" id="SDL84273.1"/>
    </source>
</evidence>
<dbReference type="PANTHER" id="PTHR43553:SF27">
    <property type="entry name" value="ENERGY-COUPLING FACTOR TRANSPORTER ATP-BINDING PROTEIN ECFA2"/>
    <property type="match status" value="1"/>
</dbReference>
<dbReference type="InterPro" id="IPR027417">
    <property type="entry name" value="P-loop_NTPase"/>
</dbReference>
<dbReference type="GO" id="GO:0005524">
    <property type="term" value="F:ATP binding"/>
    <property type="evidence" value="ECO:0007669"/>
    <property type="project" value="UniProtKB-UniRule"/>
</dbReference>
<keyword evidence="5 8" id="KW-0067">ATP-binding</keyword>
<keyword evidence="3 8" id="KW-1003">Cell membrane</keyword>
<reference evidence="10 11" key="1">
    <citation type="submission" date="2016-10" db="EMBL/GenBank/DDBJ databases">
        <authorList>
            <person name="de Groot N.N."/>
        </authorList>
    </citation>
    <scope>NUCLEOTIDE SEQUENCE [LARGE SCALE GENOMIC DNA]</scope>
    <source>
        <strain evidence="10 11">SLAS-1</strain>
    </source>
</reference>
<comment type="subunit">
    <text evidence="8">Forms a stable energy-coupling factor (ECF) transporter complex composed of 2 membrane-embedded substrate-binding proteins (S component), 2 ATP-binding proteins (A component) and 2 transmembrane proteins (T component).</text>
</comment>
<evidence type="ECO:0000256" key="8">
    <source>
        <dbReference type="RuleBase" id="RU365104"/>
    </source>
</evidence>
<dbReference type="InterPro" id="IPR003439">
    <property type="entry name" value="ABC_transporter-like_ATP-bd"/>
</dbReference>
<dbReference type="InterPro" id="IPR050095">
    <property type="entry name" value="ECF_ABC_transporter_ATP-bd"/>
</dbReference>
<dbReference type="InterPro" id="IPR030946">
    <property type="entry name" value="EcfA2"/>
</dbReference>
<sequence>MLLEVSDLRHVYQLEDPVVALDGINAGIESGEFIGLVGHTGSGKSTLAQTLNGLIEPTEGTVYYRGQDIFGEEISLREIRKKVGLVFQYPEHQLFEETVAEDISFGPKNLGLEGETIEERVRKSLDLVGLDYDEFRDRSPFNLSGGQQRRVAIAGVLALKPEVLILDEPSAALDPEGRKKLLDLLADLHGNMGLTIILITHRMEQVARLADRVLVMKNGGLVLDGTPEEVFTRQEYLREMALDLPPLTRILQQLNDRGLSVRTDIFETEEAAREIESALDGESLSRERGLC</sequence>
<dbReference type="SUPFAM" id="SSF52540">
    <property type="entry name" value="P-loop containing nucleoside triphosphate hydrolases"/>
    <property type="match status" value="1"/>
</dbReference>
<dbReference type="Proteomes" id="UP000199476">
    <property type="component" value="Unassembled WGS sequence"/>
</dbReference>
<evidence type="ECO:0000259" key="9">
    <source>
        <dbReference type="PROSITE" id="PS50893"/>
    </source>
</evidence>
<keyword evidence="6" id="KW-1278">Translocase</keyword>
<comment type="function">
    <text evidence="8">ATP-binding (A) component of a common energy-coupling factor (ECF) ABC-transporter complex.</text>
</comment>
<dbReference type="Gene3D" id="3.40.50.300">
    <property type="entry name" value="P-loop containing nucleotide triphosphate hydrolases"/>
    <property type="match status" value="1"/>
</dbReference>
<dbReference type="OrthoDB" id="9784332at2"/>
<dbReference type="FunFam" id="3.40.50.300:FF:000224">
    <property type="entry name" value="Energy-coupling factor transporter ATP-binding protein EcfA"/>
    <property type="match status" value="1"/>
</dbReference>
<evidence type="ECO:0000256" key="5">
    <source>
        <dbReference type="ARBA" id="ARBA00022840"/>
    </source>
</evidence>
<dbReference type="EC" id="7.-.-.-" evidence="8"/>
<keyword evidence="7 8" id="KW-0472">Membrane</keyword>
<dbReference type="InterPro" id="IPR017871">
    <property type="entry name" value="ABC_transporter-like_CS"/>
</dbReference>
<dbReference type="NCBIfam" id="TIGR04521">
    <property type="entry name" value="ECF_ATPase_2"/>
    <property type="match status" value="1"/>
</dbReference>
<gene>
    <name evidence="10" type="ORF">SAMN04488692_11033</name>
</gene>
<dbReference type="PANTHER" id="PTHR43553">
    <property type="entry name" value="HEAVY METAL TRANSPORTER"/>
    <property type="match status" value="1"/>
</dbReference>
<dbReference type="InterPro" id="IPR003593">
    <property type="entry name" value="AAA+_ATPase"/>
</dbReference>
<keyword evidence="4 8" id="KW-0547">Nucleotide-binding</keyword>
<dbReference type="PROSITE" id="PS50893">
    <property type="entry name" value="ABC_TRANSPORTER_2"/>
    <property type="match status" value="1"/>
</dbReference>
<organism evidence="10 11">
    <name type="scientific">Halarsenatibacter silvermanii</name>
    <dbReference type="NCBI Taxonomy" id="321763"/>
    <lineage>
        <taxon>Bacteria</taxon>
        <taxon>Bacillati</taxon>
        <taxon>Bacillota</taxon>
        <taxon>Clostridia</taxon>
        <taxon>Halanaerobiales</taxon>
        <taxon>Halarsenatibacteraceae</taxon>
        <taxon>Halarsenatibacter</taxon>
    </lineage>
</organism>
<dbReference type="Pfam" id="PF00005">
    <property type="entry name" value="ABC_tran"/>
    <property type="match status" value="1"/>
</dbReference>
<dbReference type="STRING" id="321763.SAMN04488692_11033"/>
<comment type="similarity">
    <text evidence="8">Belongs to the ABC transporter superfamily. Energy-coupling factor EcfA family.</text>
</comment>
<dbReference type="AlphaFoldDB" id="A0A1G9ND08"/>
<keyword evidence="2 8" id="KW-0813">Transport</keyword>